<dbReference type="PANTHER" id="PTHR28155:SF1">
    <property type="entry name" value="DNA-DIRECTED RNA POLYMERASE I SUBUNIT RPA34.5-DOMAIN-CONTAINING PROTEIN"/>
    <property type="match status" value="1"/>
</dbReference>
<evidence type="ECO:0000256" key="1">
    <source>
        <dbReference type="SAM" id="MobiDB-lite"/>
    </source>
</evidence>
<feature type="compositionally biased region" description="Basic and acidic residues" evidence="1">
    <location>
        <begin position="112"/>
        <end position="143"/>
    </location>
</feature>
<dbReference type="EMBL" id="KQ947419">
    <property type="protein sequence ID" value="KUJ14701.1"/>
    <property type="molecule type" value="Genomic_DNA"/>
</dbReference>
<protein>
    <submittedName>
        <fullName evidence="2">Uncharacterized protein</fullName>
    </submittedName>
</protein>
<accession>A0A194X3F8</accession>
<dbReference type="GeneID" id="28824995"/>
<dbReference type="KEGG" id="psco:LY89DRAFT_686368"/>
<feature type="compositionally biased region" description="Low complexity" evidence="1">
    <location>
        <begin position="20"/>
        <end position="32"/>
    </location>
</feature>
<evidence type="ECO:0000313" key="2">
    <source>
        <dbReference type="EMBL" id="KUJ14701.1"/>
    </source>
</evidence>
<feature type="compositionally biased region" description="Low complexity" evidence="1">
    <location>
        <begin position="309"/>
        <end position="319"/>
    </location>
</feature>
<dbReference type="Gene3D" id="6.20.250.70">
    <property type="match status" value="1"/>
</dbReference>
<evidence type="ECO:0000313" key="3">
    <source>
        <dbReference type="Proteomes" id="UP000070700"/>
    </source>
</evidence>
<dbReference type="InterPro" id="IPR053263">
    <property type="entry name" value="Euk_RPA34_RNAP_subunit"/>
</dbReference>
<dbReference type="Proteomes" id="UP000070700">
    <property type="component" value="Unassembled WGS sequence"/>
</dbReference>
<dbReference type="InParanoid" id="A0A194X3F8"/>
<name>A0A194X3F8_MOLSC</name>
<dbReference type="Pfam" id="PF08208">
    <property type="entry name" value="RNA_polI_A34"/>
    <property type="match status" value="1"/>
</dbReference>
<feature type="compositionally biased region" description="Acidic residues" evidence="1">
    <location>
        <begin position="46"/>
        <end position="67"/>
    </location>
</feature>
<proteinExistence type="predicted"/>
<dbReference type="RefSeq" id="XP_018069056.1">
    <property type="nucleotide sequence ID" value="XM_018215269.1"/>
</dbReference>
<dbReference type="PANTHER" id="PTHR28155">
    <property type="entry name" value="ACR243WP"/>
    <property type="match status" value="1"/>
</dbReference>
<dbReference type="InterPro" id="IPR013240">
    <property type="entry name" value="DNA-dir_RNA_pol1_su_RPA34"/>
</dbReference>
<dbReference type="AlphaFoldDB" id="A0A194X3F8"/>
<feature type="compositionally biased region" description="Low complexity" evidence="1">
    <location>
        <begin position="89"/>
        <end position="109"/>
    </location>
</feature>
<feature type="region of interest" description="Disordered" evidence="1">
    <location>
        <begin position="1"/>
        <end position="165"/>
    </location>
</feature>
<gene>
    <name evidence="2" type="ORF">LY89DRAFT_686368</name>
</gene>
<dbReference type="OrthoDB" id="76224at2759"/>
<feature type="compositionally biased region" description="Polar residues" evidence="1">
    <location>
        <begin position="156"/>
        <end position="165"/>
    </location>
</feature>
<organism evidence="2 3">
    <name type="scientific">Mollisia scopiformis</name>
    <name type="common">Conifer needle endophyte fungus</name>
    <name type="synonym">Phialocephala scopiformis</name>
    <dbReference type="NCBI Taxonomy" id="149040"/>
    <lineage>
        <taxon>Eukaryota</taxon>
        <taxon>Fungi</taxon>
        <taxon>Dikarya</taxon>
        <taxon>Ascomycota</taxon>
        <taxon>Pezizomycotina</taxon>
        <taxon>Leotiomycetes</taxon>
        <taxon>Helotiales</taxon>
        <taxon>Mollisiaceae</taxon>
        <taxon>Mollisia</taxon>
    </lineage>
</organism>
<feature type="region of interest" description="Disordered" evidence="1">
    <location>
        <begin position="272"/>
        <end position="379"/>
    </location>
</feature>
<reference evidence="2 3" key="1">
    <citation type="submission" date="2015-10" db="EMBL/GenBank/DDBJ databases">
        <title>Full genome of DAOMC 229536 Phialocephala scopiformis, a fungal endophyte of spruce producing the potent anti-insectan compound rugulosin.</title>
        <authorList>
            <consortium name="DOE Joint Genome Institute"/>
            <person name="Walker A.K."/>
            <person name="Frasz S.L."/>
            <person name="Seifert K.A."/>
            <person name="Miller J.D."/>
            <person name="Mondo S.J."/>
            <person name="Labutti K."/>
            <person name="Lipzen A."/>
            <person name="Dockter R."/>
            <person name="Kennedy M."/>
            <person name="Grigoriev I.V."/>
            <person name="Spatafora J.W."/>
        </authorList>
    </citation>
    <scope>NUCLEOTIDE SEQUENCE [LARGE SCALE GENOMIC DNA]</scope>
    <source>
        <strain evidence="2 3">CBS 120377</strain>
    </source>
</reference>
<feature type="compositionally biased region" description="Basic residues" evidence="1">
    <location>
        <begin position="369"/>
        <end position="379"/>
    </location>
</feature>
<sequence>MPSAKASLKAMAKDAKSKKTPATPKKTTKQTSVPAPTNFKSTEYIQESDEEEDDEETKSETESDSDNDSLPANPADVTKNTNGKLPAPSGSSSSSDNESSSDESSGAESSGEDEHSDSSRRATVEPEPTKQRSAESSARRVAFDKPPTYKPPTGFETVSISDQSTASQILKKSNLREKQLWYFTAPASIPVSSIEQMSVADVDGGKTILSHDGTDYGFVQDPTGEKAYTTMFIPNSSEDAYLIASKSIDRVLHLQQTINIPGMNDADASLPLSSRATVPATKPVRQQPTGLKMRFRPIGFGAGKMGTIGSTSGDSSADGASDEEMEDAPAAFRRPVSEESDGEMEEVPPTSSKSKRKEKDKTAKSKSSPLKRKHGGRGH</sequence>
<keyword evidence="3" id="KW-1185">Reference proteome</keyword>
<dbReference type="GO" id="GO:0006360">
    <property type="term" value="P:transcription by RNA polymerase I"/>
    <property type="evidence" value="ECO:0007669"/>
    <property type="project" value="InterPro"/>
</dbReference>